<dbReference type="EMBL" id="CAJNOQ010005554">
    <property type="protein sequence ID" value="CAF1102764.1"/>
    <property type="molecule type" value="Genomic_DNA"/>
</dbReference>
<dbReference type="GO" id="GO:0003676">
    <property type="term" value="F:nucleic acid binding"/>
    <property type="evidence" value="ECO:0007669"/>
    <property type="project" value="InterPro"/>
</dbReference>
<evidence type="ECO:0000313" key="4">
    <source>
        <dbReference type="EMBL" id="CAF3932551.1"/>
    </source>
</evidence>
<dbReference type="Proteomes" id="UP000677228">
    <property type="component" value="Unassembled WGS sequence"/>
</dbReference>
<dbReference type="Proteomes" id="UP000663829">
    <property type="component" value="Unassembled WGS sequence"/>
</dbReference>
<gene>
    <name evidence="1" type="ORF">GPM918_LOCUS18831</name>
    <name evidence="2" type="ORF">OVA965_LOCUS21048</name>
    <name evidence="3" type="ORF">SRO942_LOCUS18828</name>
    <name evidence="4" type="ORF">TMI583_LOCUS21613</name>
</gene>
<dbReference type="EMBL" id="CAJOBA010025752">
    <property type="protein sequence ID" value="CAF3932551.1"/>
    <property type="molecule type" value="Genomic_DNA"/>
</dbReference>
<accession>A0A814P8N8</accession>
<evidence type="ECO:0008006" key="6">
    <source>
        <dbReference type="Google" id="ProtNLM"/>
    </source>
</evidence>
<dbReference type="PANTHER" id="PTHR46068">
    <property type="entry name" value="PROTEIN CBG27172"/>
    <property type="match status" value="1"/>
</dbReference>
<sequence length="190" mass="22191">MFDINGMYNAQNDRIWAVNRFEADRKGGIKKKQKFPAKVMVWLGACAEGLTPLVILDKGAVNHVYIKKVLPIAKKYANKVLGDDWTFQQDNAPPHQDDITQKWCRENIPQFISCKRWSANSPDLNPMDYCIWDKLNQAINWSRVRSKSTLIKKLKLGVKKIRYDVLRESVEDWRSKRMYRILQNDGNCLC</sequence>
<name>A0A814P8N8_9BILA</name>
<evidence type="ECO:0000313" key="2">
    <source>
        <dbReference type="EMBL" id="CAF1139359.1"/>
    </source>
</evidence>
<dbReference type="EMBL" id="CAJOBC010005554">
    <property type="protein sequence ID" value="CAF3867544.1"/>
    <property type="molecule type" value="Genomic_DNA"/>
</dbReference>
<evidence type="ECO:0000313" key="5">
    <source>
        <dbReference type="Proteomes" id="UP000663829"/>
    </source>
</evidence>
<organism evidence="1 5">
    <name type="scientific">Didymodactylos carnosus</name>
    <dbReference type="NCBI Taxonomy" id="1234261"/>
    <lineage>
        <taxon>Eukaryota</taxon>
        <taxon>Metazoa</taxon>
        <taxon>Spiralia</taxon>
        <taxon>Gnathifera</taxon>
        <taxon>Rotifera</taxon>
        <taxon>Eurotatoria</taxon>
        <taxon>Bdelloidea</taxon>
        <taxon>Philodinida</taxon>
        <taxon>Philodinidae</taxon>
        <taxon>Didymodactylos</taxon>
    </lineage>
</organism>
<dbReference type="Proteomes" id="UP000682733">
    <property type="component" value="Unassembled WGS sequence"/>
</dbReference>
<evidence type="ECO:0000313" key="3">
    <source>
        <dbReference type="EMBL" id="CAF3867544.1"/>
    </source>
</evidence>
<dbReference type="InterPro" id="IPR036397">
    <property type="entry name" value="RNaseH_sf"/>
</dbReference>
<dbReference type="Proteomes" id="UP000681722">
    <property type="component" value="Unassembled WGS sequence"/>
</dbReference>
<reference evidence="1" key="1">
    <citation type="submission" date="2021-02" db="EMBL/GenBank/DDBJ databases">
        <authorList>
            <person name="Nowell W R."/>
        </authorList>
    </citation>
    <scope>NUCLEOTIDE SEQUENCE</scope>
</reference>
<protein>
    <recommendedName>
        <fullName evidence="6">Transposase</fullName>
    </recommendedName>
</protein>
<proteinExistence type="predicted"/>
<dbReference type="PANTHER" id="PTHR46068:SF1">
    <property type="entry name" value="TRANSPOSASE IS30-LIKE HTH DOMAIN-CONTAINING PROTEIN"/>
    <property type="match status" value="1"/>
</dbReference>
<dbReference type="EMBL" id="CAJNOK010011405">
    <property type="protein sequence ID" value="CAF1139359.1"/>
    <property type="molecule type" value="Genomic_DNA"/>
</dbReference>
<keyword evidence="5" id="KW-1185">Reference proteome</keyword>
<dbReference type="Gene3D" id="3.30.420.10">
    <property type="entry name" value="Ribonuclease H-like superfamily/Ribonuclease H"/>
    <property type="match status" value="1"/>
</dbReference>
<dbReference type="AlphaFoldDB" id="A0A814P8N8"/>
<evidence type="ECO:0000313" key="1">
    <source>
        <dbReference type="EMBL" id="CAF1102764.1"/>
    </source>
</evidence>
<comment type="caution">
    <text evidence="1">The sequence shown here is derived from an EMBL/GenBank/DDBJ whole genome shotgun (WGS) entry which is preliminary data.</text>
</comment>
<dbReference type="OrthoDB" id="7951431at2759"/>